<organism evidence="2 3">
    <name type="scientific">Thermotomaculum hydrothermale</name>
    <dbReference type="NCBI Taxonomy" id="981385"/>
    <lineage>
        <taxon>Bacteria</taxon>
        <taxon>Pseudomonadati</taxon>
        <taxon>Acidobacteriota</taxon>
        <taxon>Holophagae</taxon>
        <taxon>Thermotomaculales</taxon>
        <taxon>Thermotomaculaceae</taxon>
        <taxon>Thermotomaculum</taxon>
    </lineage>
</organism>
<proteinExistence type="predicted"/>
<dbReference type="InterPro" id="IPR027961">
    <property type="entry name" value="DUF4442"/>
</dbReference>
<keyword evidence="1" id="KW-0812">Transmembrane</keyword>
<dbReference type="Gene3D" id="3.10.129.10">
    <property type="entry name" value="Hotdog Thioesterase"/>
    <property type="match status" value="1"/>
</dbReference>
<evidence type="ECO:0000313" key="3">
    <source>
        <dbReference type="Proteomes" id="UP000595564"/>
    </source>
</evidence>
<dbReference type="Proteomes" id="UP000595564">
    <property type="component" value="Chromosome"/>
</dbReference>
<keyword evidence="1" id="KW-0472">Membrane</keyword>
<dbReference type="Pfam" id="PF14539">
    <property type="entry name" value="DUF4442"/>
    <property type="match status" value="1"/>
</dbReference>
<dbReference type="RefSeq" id="WP_408033901.1">
    <property type="nucleotide sequence ID" value="NZ_AP017470.1"/>
</dbReference>
<keyword evidence="3" id="KW-1185">Reference proteome</keyword>
<evidence type="ECO:0000313" key="2">
    <source>
        <dbReference type="EMBL" id="BBB33215.1"/>
    </source>
</evidence>
<protein>
    <recommendedName>
        <fullName evidence="4">DUF4442 domain-containing protein</fullName>
    </recommendedName>
</protein>
<name>A0A7R6PYJ9_9BACT</name>
<sequence length="155" mass="18229">MGAFLKRLSSKSGGFRFFVIFYPPFLFSGIKVEKVSKDFRYIKVRLKLRWYNRNYVGTQFGGSLFSMTDPFYMIMLIKNLGKDYIVWDKKSCIKFIKPGTTDVFAEFRIDDEIIENIKREVDKNGKGEFPFTVEIKDKSGQLIALVEKIEYVRKK</sequence>
<dbReference type="EMBL" id="AP017470">
    <property type="protein sequence ID" value="BBB33215.1"/>
    <property type="molecule type" value="Genomic_DNA"/>
</dbReference>
<keyword evidence="1" id="KW-1133">Transmembrane helix</keyword>
<feature type="transmembrane region" description="Helical" evidence="1">
    <location>
        <begin position="14"/>
        <end position="32"/>
    </location>
</feature>
<dbReference type="AlphaFoldDB" id="A0A7R6PYJ9"/>
<dbReference type="InterPro" id="IPR029069">
    <property type="entry name" value="HotDog_dom_sf"/>
</dbReference>
<reference evidence="2 3" key="1">
    <citation type="journal article" date="2012" name="Extremophiles">
        <title>Thermotomaculum hydrothermale gen. nov., sp. nov., a novel heterotrophic thermophile within the phylum Acidobacteria from a deep-sea hydrothermal vent chimney in the Southern Okinawa Trough.</title>
        <authorList>
            <person name="Izumi H."/>
            <person name="Nunoura T."/>
            <person name="Miyazaki M."/>
            <person name="Mino S."/>
            <person name="Toki T."/>
            <person name="Takai K."/>
            <person name="Sako Y."/>
            <person name="Sawabe T."/>
            <person name="Nakagawa S."/>
        </authorList>
    </citation>
    <scope>NUCLEOTIDE SEQUENCE [LARGE SCALE GENOMIC DNA]</scope>
    <source>
        <strain evidence="2 3">AC55</strain>
    </source>
</reference>
<accession>A0A7R6PYJ9</accession>
<evidence type="ECO:0000256" key="1">
    <source>
        <dbReference type="SAM" id="Phobius"/>
    </source>
</evidence>
<gene>
    <name evidence="2" type="ORF">TTHT_1745</name>
</gene>
<dbReference type="SUPFAM" id="SSF54637">
    <property type="entry name" value="Thioesterase/thiol ester dehydrase-isomerase"/>
    <property type="match status" value="1"/>
</dbReference>
<evidence type="ECO:0008006" key="4">
    <source>
        <dbReference type="Google" id="ProtNLM"/>
    </source>
</evidence>
<dbReference type="KEGG" id="thyd:TTHT_1745"/>